<dbReference type="Gene3D" id="1.20.58.1610">
    <property type="entry name" value="NADH:ubiquinone/plastoquinone oxidoreductase, chain 3"/>
    <property type="match status" value="1"/>
</dbReference>
<dbReference type="InterPro" id="IPR000440">
    <property type="entry name" value="NADH_UbQ/plastoQ_OxRdtase_su3"/>
</dbReference>
<protein>
    <recommendedName>
        <fullName evidence="11">NADH-quinone oxidoreductase subunit A</fullName>
        <ecNumber evidence="11">7.1.1.-</ecNumber>
    </recommendedName>
    <alternativeName>
        <fullName evidence="11">NADH dehydrogenase I subunit A</fullName>
    </alternativeName>
    <alternativeName>
        <fullName evidence="11">NDH-1 subunit A</fullName>
    </alternativeName>
    <alternativeName>
        <fullName evidence="11">NUO1</fullName>
    </alternativeName>
</protein>
<dbReference type="GO" id="GO:0008137">
    <property type="term" value="F:NADH dehydrogenase (ubiquinone) activity"/>
    <property type="evidence" value="ECO:0007669"/>
    <property type="project" value="InterPro"/>
</dbReference>
<keyword evidence="8 11" id="KW-1133">Transmembrane helix</keyword>
<keyword evidence="3 11" id="KW-0813">Transport</keyword>
<evidence type="ECO:0000256" key="11">
    <source>
        <dbReference type="HAMAP-Rule" id="MF_01394"/>
    </source>
</evidence>
<dbReference type="Proteomes" id="UP000197025">
    <property type="component" value="Unassembled WGS sequence"/>
</dbReference>
<evidence type="ECO:0000256" key="2">
    <source>
        <dbReference type="ARBA" id="ARBA00008472"/>
    </source>
</evidence>
<keyword evidence="9 11" id="KW-0520">NAD</keyword>
<dbReference type="GO" id="GO:0050136">
    <property type="term" value="F:NADH dehydrogenase (quinone) (non-electrogenic) activity"/>
    <property type="evidence" value="ECO:0007669"/>
    <property type="project" value="UniProtKB-UniRule"/>
</dbReference>
<dbReference type="AlphaFoldDB" id="A0A212R2A3"/>
<feature type="transmembrane region" description="Helical" evidence="11">
    <location>
        <begin position="12"/>
        <end position="34"/>
    </location>
</feature>
<keyword evidence="14" id="KW-1185">Reference proteome</keyword>
<comment type="function">
    <text evidence="11">NDH-1 shuttles electrons from NADH, via FMN and iron-sulfur (Fe-S) centers, to quinones in the respiratory chain. The immediate electron acceptor for the enzyme in this species is believed to be ubiquinone. Couples the redox reaction to proton translocation (for every two electrons transferred, four hydrogen ions are translocated across the cytoplasmic membrane), and thus conserves the redox energy in a proton gradient.</text>
</comment>
<keyword evidence="4 11" id="KW-1003">Cell membrane</keyword>
<sequence>MWTGTLLEYVPIGMLLLIGLGIGGVALLAPALLAPKRPSRRKHLPYESGMLPIGPAQRRFPVKFYLTALLFILFDIEIIFFYPWALQVRALRTLALVEMGLFVLVLLIGYVYAWRKGAFEWER</sequence>
<gene>
    <name evidence="11" type="primary">nuoA</name>
    <name evidence="13" type="ORF">SAMN02746019_00000670</name>
</gene>
<dbReference type="EMBL" id="FYEK01000028">
    <property type="protein sequence ID" value="SNB66139.1"/>
    <property type="molecule type" value="Genomic_DNA"/>
</dbReference>
<accession>A0A212R2A3</accession>
<dbReference type="EC" id="7.1.1.-" evidence="11"/>
<dbReference type="InParanoid" id="A0A212R2A3"/>
<dbReference type="InterPro" id="IPR023043">
    <property type="entry name" value="NAD(P)H_OxRDtase_bac/plastid"/>
</dbReference>
<evidence type="ECO:0000256" key="8">
    <source>
        <dbReference type="ARBA" id="ARBA00022989"/>
    </source>
</evidence>
<name>A0A212R2A3_9CHLR</name>
<dbReference type="GO" id="GO:0030964">
    <property type="term" value="C:NADH dehydrogenase complex"/>
    <property type="evidence" value="ECO:0007669"/>
    <property type="project" value="TreeGrafter"/>
</dbReference>
<dbReference type="PANTHER" id="PTHR11058">
    <property type="entry name" value="NADH-UBIQUINONE OXIDOREDUCTASE CHAIN 3"/>
    <property type="match status" value="1"/>
</dbReference>
<organism evidence="13 14">
    <name type="scientific">Thermoflexus hugenholtzii JAD2</name>
    <dbReference type="NCBI Taxonomy" id="877466"/>
    <lineage>
        <taxon>Bacteria</taxon>
        <taxon>Bacillati</taxon>
        <taxon>Chloroflexota</taxon>
        <taxon>Thermoflexia</taxon>
        <taxon>Thermoflexales</taxon>
        <taxon>Thermoflexaceae</taxon>
        <taxon>Thermoflexus</taxon>
    </lineage>
</organism>
<evidence type="ECO:0000256" key="1">
    <source>
        <dbReference type="ARBA" id="ARBA00004141"/>
    </source>
</evidence>
<evidence type="ECO:0000256" key="10">
    <source>
        <dbReference type="ARBA" id="ARBA00023136"/>
    </source>
</evidence>
<evidence type="ECO:0000313" key="14">
    <source>
        <dbReference type="Proteomes" id="UP000197025"/>
    </source>
</evidence>
<keyword evidence="7 11" id="KW-1278">Translocase</keyword>
<proteinExistence type="inferred from homology"/>
<evidence type="ECO:0000256" key="9">
    <source>
        <dbReference type="ARBA" id="ARBA00023027"/>
    </source>
</evidence>
<dbReference type="OrthoDB" id="9791970at2"/>
<evidence type="ECO:0000256" key="7">
    <source>
        <dbReference type="ARBA" id="ARBA00022967"/>
    </source>
</evidence>
<evidence type="ECO:0000256" key="6">
    <source>
        <dbReference type="ARBA" id="ARBA00022719"/>
    </source>
</evidence>
<dbReference type="GO" id="GO:0048038">
    <property type="term" value="F:quinone binding"/>
    <property type="evidence" value="ECO:0007669"/>
    <property type="project" value="UniProtKB-KW"/>
</dbReference>
<feature type="transmembrane region" description="Helical" evidence="11">
    <location>
        <begin position="91"/>
        <end position="113"/>
    </location>
</feature>
<evidence type="ECO:0000256" key="4">
    <source>
        <dbReference type="ARBA" id="ARBA00022475"/>
    </source>
</evidence>
<dbReference type="InterPro" id="IPR038430">
    <property type="entry name" value="NDAH_ubi_oxred_su3_sf"/>
</dbReference>
<keyword evidence="5 11" id="KW-0812">Transmembrane</keyword>
<evidence type="ECO:0000313" key="13">
    <source>
        <dbReference type="EMBL" id="SNB66139.1"/>
    </source>
</evidence>
<dbReference type="Pfam" id="PF00507">
    <property type="entry name" value="Oxidored_q4"/>
    <property type="match status" value="1"/>
</dbReference>
<dbReference type="HAMAP" id="MF_01394">
    <property type="entry name" value="NDH1_NuoA"/>
    <property type="match status" value="1"/>
</dbReference>
<dbReference type="PANTHER" id="PTHR11058:SF22">
    <property type="entry name" value="NADH-QUINONE OXIDOREDUCTASE SUBUNIT A"/>
    <property type="match status" value="1"/>
</dbReference>
<keyword evidence="6 11" id="KW-0874">Quinone</keyword>
<keyword evidence="10 11" id="KW-0472">Membrane</keyword>
<dbReference type="GO" id="GO:0005886">
    <property type="term" value="C:plasma membrane"/>
    <property type="evidence" value="ECO:0007669"/>
    <property type="project" value="UniProtKB-SubCell"/>
</dbReference>
<comment type="catalytic activity">
    <reaction evidence="11 12">
        <text>a quinone + NADH + 5 H(+)(in) = a quinol + NAD(+) + 4 H(+)(out)</text>
        <dbReference type="Rhea" id="RHEA:57888"/>
        <dbReference type="ChEBI" id="CHEBI:15378"/>
        <dbReference type="ChEBI" id="CHEBI:24646"/>
        <dbReference type="ChEBI" id="CHEBI:57540"/>
        <dbReference type="ChEBI" id="CHEBI:57945"/>
        <dbReference type="ChEBI" id="CHEBI:132124"/>
    </reaction>
</comment>
<feature type="transmembrane region" description="Helical" evidence="11">
    <location>
        <begin position="64"/>
        <end position="85"/>
    </location>
</feature>
<dbReference type="RefSeq" id="WP_088571325.1">
    <property type="nucleotide sequence ID" value="NZ_FYEK01000028.1"/>
</dbReference>
<reference evidence="14" key="1">
    <citation type="submission" date="2017-06" db="EMBL/GenBank/DDBJ databases">
        <authorList>
            <person name="Varghese N."/>
            <person name="Submissions S."/>
        </authorList>
    </citation>
    <scope>NUCLEOTIDE SEQUENCE [LARGE SCALE GENOMIC DNA]</scope>
    <source>
        <strain evidence="14">JAD2</strain>
    </source>
</reference>
<comment type="subunit">
    <text evidence="11">NDH-1 is composed of 14 different subunits. Subunits NuoA, H, J, K, L, M, N constitute the membrane sector of the complex.</text>
</comment>
<evidence type="ECO:0000256" key="3">
    <source>
        <dbReference type="ARBA" id="ARBA00022448"/>
    </source>
</evidence>
<keyword evidence="11" id="KW-0830">Ubiquinone</keyword>
<comment type="subcellular location">
    <subcellularLocation>
        <location evidence="11 12">Cell membrane</location>
        <topology evidence="11 12">Multi-pass membrane protein</topology>
    </subcellularLocation>
    <subcellularLocation>
        <location evidence="1">Membrane</location>
        <topology evidence="1">Multi-pass membrane protein</topology>
    </subcellularLocation>
</comment>
<comment type="similarity">
    <text evidence="2 11 12">Belongs to the complex I subunit 3 family.</text>
</comment>
<evidence type="ECO:0000256" key="5">
    <source>
        <dbReference type="ARBA" id="ARBA00022692"/>
    </source>
</evidence>
<evidence type="ECO:0000256" key="12">
    <source>
        <dbReference type="RuleBase" id="RU003639"/>
    </source>
</evidence>